<gene>
    <name evidence="3" type="ORF">GCM10008023_16680</name>
</gene>
<dbReference type="Proteomes" id="UP000652430">
    <property type="component" value="Unassembled WGS sequence"/>
</dbReference>
<feature type="domain" description="Peptidase MA-like" evidence="2">
    <location>
        <begin position="66"/>
        <end position="252"/>
    </location>
</feature>
<dbReference type="Pfam" id="PF13485">
    <property type="entry name" value="Peptidase_MA_2"/>
    <property type="match status" value="1"/>
</dbReference>
<feature type="signal peptide" evidence="1">
    <location>
        <begin position="1"/>
        <end position="20"/>
    </location>
</feature>
<dbReference type="RefSeq" id="WP_189675860.1">
    <property type="nucleotide sequence ID" value="NZ_BNAQ01000002.1"/>
</dbReference>
<name>A0ABQ3LGA1_9SPHN</name>
<keyword evidence="4" id="KW-1185">Reference proteome</keyword>
<sequence length="524" mass="57185">MVRKWVCAALLAATSSAAGATWRTATSTNFIVYTEGSETSARALAERLEKYENVLRVISGAKTTPNTTPIRVFMVPSQTAVQDTMPFPSSGVAGYYDDDIRGSYTVMPRAGIEGDDGSFAQVVLFHELAHQFMFHNFSGAYPTWYIEGFADYYGTTKIGAKDVTTVGIPLENRYKSLNDNAWIPISQVLSARRYSDVTNVYLLYAEGWLLVHYLSTTQKRPGQLTAYLKAINDGSSFEAAATKAFGNVSALDAELRDYAAVRNHQVLDLPFKKLDPGPITVQTLSPAQSALVPFQIRLSAGVPAANFADFEQRLGSVVASYPDDPSALAVLSDAQMLVQHHDAARATVAHWLKVAPQDPRALMFQGMLDVEGLRVAKVTDPARWTAARQSILAANRLAPHTPRILKAYYESFTAQGVLPPAGAQNGLLAAFDTMPENAELRRMVASDFEARDMLDDAIDTIRPLAFRTRASGEQSAKDKARDDKLSVKYRLAGAGAKEETAREMLERLEKRRAGGATAAKPAES</sequence>
<feature type="chain" id="PRO_5045315804" description="Peptidase MA-like domain-containing protein" evidence="1">
    <location>
        <begin position="21"/>
        <end position="524"/>
    </location>
</feature>
<evidence type="ECO:0000256" key="1">
    <source>
        <dbReference type="SAM" id="SignalP"/>
    </source>
</evidence>
<accession>A0ABQ3LGA1</accession>
<protein>
    <recommendedName>
        <fullName evidence="2">Peptidase MA-like domain-containing protein</fullName>
    </recommendedName>
</protein>
<dbReference type="InterPro" id="IPR039568">
    <property type="entry name" value="Peptidase_MA-like_dom"/>
</dbReference>
<keyword evidence="1" id="KW-0732">Signal</keyword>
<proteinExistence type="predicted"/>
<evidence type="ECO:0000313" key="3">
    <source>
        <dbReference type="EMBL" id="GHH14690.1"/>
    </source>
</evidence>
<organism evidence="3 4">
    <name type="scientific">Sphingomonas glacialis</name>
    <dbReference type="NCBI Taxonomy" id="658225"/>
    <lineage>
        <taxon>Bacteria</taxon>
        <taxon>Pseudomonadati</taxon>
        <taxon>Pseudomonadota</taxon>
        <taxon>Alphaproteobacteria</taxon>
        <taxon>Sphingomonadales</taxon>
        <taxon>Sphingomonadaceae</taxon>
        <taxon>Sphingomonas</taxon>
    </lineage>
</organism>
<dbReference type="EMBL" id="BNAQ01000002">
    <property type="protein sequence ID" value="GHH14690.1"/>
    <property type="molecule type" value="Genomic_DNA"/>
</dbReference>
<reference evidence="4" key="1">
    <citation type="journal article" date="2019" name="Int. J. Syst. Evol. Microbiol.">
        <title>The Global Catalogue of Microorganisms (GCM) 10K type strain sequencing project: providing services to taxonomists for standard genome sequencing and annotation.</title>
        <authorList>
            <consortium name="The Broad Institute Genomics Platform"/>
            <consortium name="The Broad Institute Genome Sequencing Center for Infectious Disease"/>
            <person name="Wu L."/>
            <person name="Ma J."/>
        </authorList>
    </citation>
    <scope>NUCLEOTIDE SEQUENCE [LARGE SCALE GENOMIC DNA]</scope>
    <source>
        <strain evidence="4">CGMCC 1.8957</strain>
    </source>
</reference>
<comment type="caution">
    <text evidence="3">The sequence shown here is derived from an EMBL/GenBank/DDBJ whole genome shotgun (WGS) entry which is preliminary data.</text>
</comment>
<evidence type="ECO:0000259" key="2">
    <source>
        <dbReference type="Pfam" id="PF13485"/>
    </source>
</evidence>
<evidence type="ECO:0000313" key="4">
    <source>
        <dbReference type="Proteomes" id="UP000652430"/>
    </source>
</evidence>